<feature type="domain" description="Ig-like" evidence="15">
    <location>
        <begin position="292"/>
        <end position="363"/>
    </location>
</feature>
<evidence type="ECO:0000259" key="14">
    <source>
        <dbReference type="PROSITE" id="PS50287"/>
    </source>
</evidence>
<feature type="domain" description="Ig-like" evidence="15">
    <location>
        <begin position="755"/>
        <end position="838"/>
    </location>
</feature>
<keyword evidence="6" id="KW-0735">Signal-anchor</keyword>
<dbReference type="NCBIfam" id="NF040941">
    <property type="entry name" value="GGGWT_bact"/>
    <property type="match status" value="1"/>
</dbReference>
<dbReference type="GO" id="GO:0005886">
    <property type="term" value="C:plasma membrane"/>
    <property type="evidence" value="ECO:0007669"/>
    <property type="project" value="TreeGrafter"/>
</dbReference>
<dbReference type="AlphaFoldDB" id="A0A2B4SJM0"/>
<dbReference type="InterPro" id="IPR036179">
    <property type="entry name" value="Ig-like_dom_sf"/>
</dbReference>
<evidence type="ECO:0000256" key="7">
    <source>
        <dbReference type="ARBA" id="ARBA00022989"/>
    </source>
</evidence>
<evidence type="ECO:0000256" key="10">
    <source>
        <dbReference type="ARBA" id="ARBA00023170"/>
    </source>
</evidence>
<comment type="caution">
    <text evidence="17">The sequence shown here is derived from an EMBL/GenBank/DDBJ whole genome shotgun (WGS) entry which is preliminary data.</text>
</comment>
<dbReference type="Gene3D" id="3.90.215.10">
    <property type="entry name" value="Gamma Fibrinogen, chain A, domain 1"/>
    <property type="match status" value="1"/>
</dbReference>
<keyword evidence="3" id="KW-0272">Extracellular matrix</keyword>
<evidence type="ECO:0000313" key="18">
    <source>
        <dbReference type="Proteomes" id="UP000225706"/>
    </source>
</evidence>
<evidence type="ECO:0000256" key="4">
    <source>
        <dbReference type="ARBA" id="ARBA00022692"/>
    </source>
</evidence>
<dbReference type="Pfam" id="PF00530">
    <property type="entry name" value="SRCR"/>
    <property type="match status" value="1"/>
</dbReference>
<dbReference type="OrthoDB" id="5975838at2759"/>
<reference evidence="18" key="1">
    <citation type="journal article" date="2017" name="bioRxiv">
        <title>Comparative analysis of the genomes of Stylophora pistillata and Acropora digitifera provides evidence for extensive differences between species of corals.</title>
        <authorList>
            <person name="Voolstra C.R."/>
            <person name="Li Y."/>
            <person name="Liew Y.J."/>
            <person name="Baumgarten S."/>
            <person name="Zoccola D."/>
            <person name="Flot J.-F."/>
            <person name="Tambutte S."/>
            <person name="Allemand D."/>
            <person name="Aranda M."/>
        </authorList>
    </citation>
    <scope>NUCLEOTIDE SEQUENCE [LARGE SCALE GENOMIC DNA]</scope>
</reference>
<dbReference type="InterPro" id="IPR008160">
    <property type="entry name" value="Collagen"/>
</dbReference>
<dbReference type="InterPro" id="IPR003599">
    <property type="entry name" value="Ig_sub"/>
</dbReference>
<evidence type="ECO:0000259" key="16">
    <source>
        <dbReference type="PROSITE" id="PS51406"/>
    </source>
</evidence>
<proteinExistence type="predicted"/>
<dbReference type="GO" id="GO:0043025">
    <property type="term" value="C:neuronal cell body"/>
    <property type="evidence" value="ECO:0007669"/>
    <property type="project" value="TreeGrafter"/>
</dbReference>
<keyword evidence="18" id="KW-1185">Reference proteome</keyword>
<feature type="domain" description="Fibrinogen C-terminal" evidence="16">
    <location>
        <begin position="376"/>
        <end position="532"/>
    </location>
</feature>
<evidence type="ECO:0000256" key="6">
    <source>
        <dbReference type="ARBA" id="ARBA00022968"/>
    </source>
</evidence>
<dbReference type="PROSITE" id="PS00420">
    <property type="entry name" value="SRCR_1"/>
    <property type="match status" value="1"/>
</dbReference>
<evidence type="ECO:0000313" key="17">
    <source>
        <dbReference type="EMBL" id="PFX28727.1"/>
    </source>
</evidence>
<feature type="domain" description="Ig-like" evidence="15">
    <location>
        <begin position="844"/>
        <end position="926"/>
    </location>
</feature>
<feature type="domain" description="SRCR" evidence="14">
    <location>
        <begin position="935"/>
        <end position="1038"/>
    </location>
</feature>
<dbReference type="Gene3D" id="2.60.40.10">
    <property type="entry name" value="Immunoglobulins"/>
    <property type="match status" value="6"/>
</dbReference>
<dbReference type="PANTHER" id="PTHR45080:SF31">
    <property type="entry name" value="MYOTILIN"/>
    <property type="match status" value="1"/>
</dbReference>
<keyword evidence="8" id="KW-0472">Membrane</keyword>
<dbReference type="Proteomes" id="UP000225706">
    <property type="component" value="Unassembled WGS sequence"/>
</dbReference>
<keyword evidence="9 12" id="KW-1015">Disulfide bond</keyword>
<dbReference type="Gene3D" id="3.10.250.10">
    <property type="entry name" value="SRCR-like domain"/>
    <property type="match status" value="1"/>
</dbReference>
<dbReference type="CDD" id="cd00087">
    <property type="entry name" value="FReD"/>
    <property type="match status" value="1"/>
</dbReference>
<dbReference type="PROSITE" id="PS50835">
    <property type="entry name" value="IG_LIKE"/>
    <property type="match status" value="6"/>
</dbReference>
<dbReference type="InterPro" id="IPR036056">
    <property type="entry name" value="Fibrinogen-like_C"/>
</dbReference>
<dbReference type="InterPro" id="IPR003598">
    <property type="entry name" value="Ig_sub2"/>
</dbReference>
<feature type="domain" description="Ig-like" evidence="15">
    <location>
        <begin position="666"/>
        <end position="746"/>
    </location>
</feature>
<feature type="compositionally biased region" description="Basic and acidic residues" evidence="13">
    <location>
        <begin position="9"/>
        <end position="28"/>
    </location>
</feature>
<comment type="subcellular location">
    <subcellularLocation>
        <location evidence="2">Membrane</location>
        <topology evidence="2">Single-pass type II membrane protein</topology>
    </subcellularLocation>
    <subcellularLocation>
        <location evidence="1">Secreted</location>
        <location evidence="1">Extracellular space</location>
        <location evidence="1">Extracellular matrix</location>
    </subcellularLocation>
</comment>
<dbReference type="Pfam" id="PF07679">
    <property type="entry name" value="I-set"/>
    <property type="match status" value="1"/>
</dbReference>
<keyword evidence="11" id="KW-0393">Immunoglobulin domain</keyword>
<evidence type="ECO:0000256" key="3">
    <source>
        <dbReference type="ARBA" id="ARBA00022530"/>
    </source>
</evidence>
<protein>
    <submittedName>
        <fullName evidence="17">Fibrinogen C domain-containing protein 1</fullName>
    </submittedName>
</protein>
<feature type="disulfide bond" evidence="12">
    <location>
        <begin position="1003"/>
        <end position="1013"/>
    </location>
</feature>
<dbReference type="InterPro" id="IPR013783">
    <property type="entry name" value="Ig-like_fold"/>
</dbReference>
<keyword evidence="4" id="KW-0812">Transmembrane</keyword>
<dbReference type="GO" id="GO:0007156">
    <property type="term" value="P:homophilic cell adhesion via plasma membrane adhesion molecules"/>
    <property type="evidence" value="ECO:0007669"/>
    <property type="project" value="TreeGrafter"/>
</dbReference>
<accession>A0A2B4SJM0</accession>
<dbReference type="FunFam" id="2.60.40.10:FF:000032">
    <property type="entry name" value="palladin isoform X1"/>
    <property type="match status" value="3"/>
</dbReference>
<dbReference type="PRINTS" id="PR00258">
    <property type="entry name" value="SPERACTRCPTR"/>
</dbReference>
<feature type="region of interest" description="Disordered" evidence="13">
    <location>
        <begin position="1"/>
        <end position="112"/>
    </location>
</feature>
<dbReference type="InterPro" id="IPR007110">
    <property type="entry name" value="Ig-like_dom"/>
</dbReference>
<dbReference type="InterPro" id="IPR013098">
    <property type="entry name" value="Ig_I-set"/>
</dbReference>
<dbReference type="InterPro" id="IPR050958">
    <property type="entry name" value="Cell_Adh-Cytoskel_Orgn"/>
</dbReference>
<dbReference type="InterPro" id="IPR002181">
    <property type="entry name" value="Fibrinogen_a/b/g_C_dom"/>
</dbReference>
<keyword evidence="5" id="KW-0732">Signal</keyword>
<keyword evidence="10" id="KW-0675">Receptor</keyword>
<evidence type="ECO:0000256" key="9">
    <source>
        <dbReference type="ARBA" id="ARBA00023157"/>
    </source>
</evidence>
<feature type="domain" description="Ig-like" evidence="15">
    <location>
        <begin position="203"/>
        <end position="290"/>
    </location>
</feature>
<evidence type="ECO:0000256" key="1">
    <source>
        <dbReference type="ARBA" id="ARBA00004498"/>
    </source>
</evidence>
<dbReference type="SMART" id="SM00408">
    <property type="entry name" value="IGc2"/>
    <property type="match status" value="6"/>
</dbReference>
<dbReference type="SMART" id="SM00409">
    <property type="entry name" value="IG"/>
    <property type="match status" value="6"/>
</dbReference>
<evidence type="ECO:0000256" key="13">
    <source>
        <dbReference type="SAM" id="MobiDB-lite"/>
    </source>
</evidence>
<name>A0A2B4SJM0_STYPI</name>
<dbReference type="EMBL" id="LSMT01000078">
    <property type="protein sequence ID" value="PFX28727.1"/>
    <property type="molecule type" value="Genomic_DNA"/>
</dbReference>
<evidence type="ECO:0000256" key="11">
    <source>
        <dbReference type="ARBA" id="ARBA00023319"/>
    </source>
</evidence>
<keyword evidence="7" id="KW-1133">Transmembrane helix</keyword>
<comment type="caution">
    <text evidence="12">Lacks conserved residue(s) required for the propagation of feature annotation.</text>
</comment>
<dbReference type="InterPro" id="IPR014716">
    <property type="entry name" value="Fibrinogen_a/b/g_C_1"/>
</dbReference>
<keyword evidence="3" id="KW-0964">Secreted</keyword>
<feature type="region of interest" description="Disordered" evidence="13">
    <location>
        <begin position="581"/>
        <end position="668"/>
    </location>
</feature>
<dbReference type="Pfam" id="PF01391">
    <property type="entry name" value="Collagen"/>
    <property type="match status" value="2"/>
</dbReference>
<dbReference type="SUPFAM" id="SSF56487">
    <property type="entry name" value="SRCR-like"/>
    <property type="match status" value="1"/>
</dbReference>
<dbReference type="PROSITE" id="PS51406">
    <property type="entry name" value="FIBRINOGEN_C_2"/>
    <property type="match status" value="1"/>
</dbReference>
<sequence length="1038" mass="111846">MELNQHKSRLNDLEMKSESKPQSNDRADIAVIQNSLGPPGPPGLKGNRGRRGQKGKTGNKGDRGIMGSPGKRGKQGSQGPLGLKGETGTKGQKGERGRTGMPGIKGEPGQSILSPTVVVSPATLTVNEGRSASFHCSASGNPKPALVWSKVDNQSKITQSAGSEGRLLLRHVTGNDSGLYQCSATNILGGDKATVQLEVNVRPRVNLYPGPLQAIEGSDVTLPTCHVTGHPRPTVTWSKSFGHLPHRRVQFNSSVIKILDVRKSDSDNYLCSARNLLGSVVKRTLLVVVSLPRFTVKPPSTVVAGVGDTLTLSCSATGDPQPVISWKRQGAQLPVGRSHMTNQALTLRNVTIEDPGNYICVATIAKVFPIETIINVRVVSRSRDCSDLLKAGHTQSGVYSVDPEGKGQFNVYCDMSTDGGGWTVFQRRQDGSVDFYRGWNDYKAGFGQLTGEFWLGNDKIHRLTAVRPSSLRVDMEDWNGGEAYAKYGKLNIGDEQAQYRLEVSSFSGTSGDSLSWHNNMTFTTKDRDNDRWVDMETSIVYRNKRQSDSHKNATGSKSTEAMIQNFNKLLLEGRLQLCQSKRSSGIRGPPSPPGPRGARGRRGQKGKTGSKGDKGAMGSPGKRGKQGIMGNIGVKGETGTKGQKGDRGDTGMPGTKGEPSQSLSPPTVVVSPATLTVNKGGSASFQCSASGNPEPAMVWSKVNSQSEISQSSVSGGKLRLEKVTGNDSGLYQCSAANILGESRKLVRLVVKNVRPRILLHPGPHYAVEGNNHIFPVCHVTGNPAPVVTWRKSAGQLPQGRVEYNNSALRISHVRKDDSGAYFCSAVNRLGKVERKTVLVVVSLPQFTVKPPRKVSASIGGTITLNCQAIGDPQPVITWKRQGAQLPVRRSNTTNQALILSNVEEEDAGNYICLATSAGVFHIEAISDVEVRPQRVRLVNGGTSFGRVEVYKNGKWGNVCHLRWDINDAKVVCRELGFSHATAAPAGARYGQGSRPILMSEVNCRGEEPSLTECRHRDISSSYGYDGCYHFRDASAECI</sequence>
<dbReference type="FunFam" id="3.10.250.10:FF:000001">
    <property type="entry name" value="Lysyl oxidase 4 isoform X1"/>
    <property type="match status" value="1"/>
</dbReference>
<dbReference type="SMART" id="SM00202">
    <property type="entry name" value="SR"/>
    <property type="match status" value="1"/>
</dbReference>
<dbReference type="SMART" id="SM00186">
    <property type="entry name" value="FBG"/>
    <property type="match status" value="1"/>
</dbReference>
<dbReference type="InterPro" id="IPR036772">
    <property type="entry name" value="SRCR-like_dom_sf"/>
</dbReference>
<dbReference type="SUPFAM" id="SSF56496">
    <property type="entry name" value="Fibrinogen C-terminal domain-like"/>
    <property type="match status" value="1"/>
</dbReference>
<dbReference type="GO" id="GO:0030424">
    <property type="term" value="C:axon"/>
    <property type="evidence" value="ECO:0007669"/>
    <property type="project" value="TreeGrafter"/>
</dbReference>
<evidence type="ECO:0000256" key="12">
    <source>
        <dbReference type="PROSITE-ProRule" id="PRU00196"/>
    </source>
</evidence>
<dbReference type="Pfam" id="PF13927">
    <property type="entry name" value="Ig_3"/>
    <property type="match status" value="5"/>
</dbReference>
<dbReference type="PANTHER" id="PTHR45080">
    <property type="entry name" value="CONTACTIN 5"/>
    <property type="match status" value="1"/>
</dbReference>
<feature type="domain" description="Ig-like" evidence="15">
    <location>
        <begin position="115"/>
        <end position="200"/>
    </location>
</feature>
<dbReference type="SUPFAM" id="SSF48726">
    <property type="entry name" value="Immunoglobulin"/>
    <property type="match status" value="6"/>
</dbReference>
<dbReference type="GO" id="GO:0008046">
    <property type="term" value="F:axon guidance receptor activity"/>
    <property type="evidence" value="ECO:0007669"/>
    <property type="project" value="TreeGrafter"/>
</dbReference>
<dbReference type="InterPro" id="IPR013106">
    <property type="entry name" value="Ig_V-set"/>
</dbReference>
<feature type="compositionally biased region" description="Low complexity" evidence="13">
    <location>
        <begin position="80"/>
        <end position="90"/>
    </location>
</feature>
<dbReference type="GO" id="GO:0050808">
    <property type="term" value="P:synapse organization"/>
    <property type="evidence" value="ECO:0007669"/>
    <property type="project" value="TreeGrafter"/>
</dbReference>
<evidence type="ECO:0000256" key="8">
    <source>
        <dbReference type="ARBA" id="ARBA00023136"/>
    </source>
</evidence>
<dbReference type="PROSITE" id="PS50287">
    <property type="entry name" value="SRCR_2"/>
    <property type="match status" value="1"/>
</dbReference>
<dbReference type="Pfam" id="PF00147">
    <property type="entry name" value="Fibrinogen_C"/>
    <property type="match status" value="1"/>
</dbReference>
<dbReference type="SMART" id="SM00406">
    <property type="entry name" value="IGv"/>
    <property type="match status" value="3"/>
</dbReference>
<evidence type="ECO:0000256" key="2">
    <source>
        <dbReference type="ARBA" id="ARBA00004606"/>
    </source>
</evidence>
<evidence type="ECO:0000259" key="15">
    <source>
        <dbReference type="PROSITE" id="PS50835"/>
    </source>
</evidence>
<organism evidence="17 18">
    <name type="scientific">Stylophora pistillata</name>
    <name type="common">Smooth cauliflower coral</name>
    <dbReference type="NCBI Taxonomy" id="50429"/>
    <lineage>
        <taxon>Eukaryota</taxon>
        <taxon>Metazoa</taxon>
        <taxon>Cnidaria</taxon>
        <taxon>Anthozoa</taxon>
        <taxon>Hexacorallia</taxon>
        <taxon>Scleractinia</taxon>
        <taxon>Astrocoeniina</taxon>
        <taxon>Pocilloporidae</taxon>
        <taxon>Stylophora</taxon>
    </lineage>
</organism>
<evidence type="ECO:0000256" key="5">
    <source>
        <dbReference type="ARBA" id="ARBA00022729"/>
    </source>
</evidence>
<dbReference type="InterPro" id="IPR001190">
    <property type="entry name" value="SRCR"/>
</dbReference>
<gene>
    <name evidence="17" type="primary">FIBCD1</name>
    <name evidence="17" type="ORF">AWC38_SpisGene6532</name>
</gene>